<evidence type="ECO:0000313" key="1">
    <source>
        <dbReference type="EMBL" id="MFC3322282.1"/>
    </source>
</evidence>
<reference evidence="2" key="1">
    <citation type="journal article" date="2019" name="Int. J. Syst. Evol. Microbiol.">
        <title>The Global Catalogue of Microorganisms (GCM) 10K type strain sequencing project: providing services to taxonomists for standard genome sequencing and annotation.</title>
        <authorList>
            <consortium name="The Broad Institute Genomics Platform"/>
            <consortium name="The Broad Institute Genome Sequencing Center for Infectious Disease"/>
            <person name="Wu L."/>
            <person name="Ma J."/>
        </authorList>
    </citation>
    <scope>NUCLEOTIDE SEQUENCE [LARGE SCALE GENOMIC DNA]</scope>
    <source>
        <strain evidence="2">ICMP 19515</strain>
    </source>
</reference>
<accession>A0ABV7MKM3</accession>
<dbReference type="EMBL" id="JBHRVD010000001">
    <property type="protein sequence ID" value="MFC3322282.1"/>
    <property type="molecule type" value="Genomic_DNA"/>
</dbReference>
<keyword evidence="2" id="KW-1185">Reference proteome</keyword>
<name>A0ABV7MKM3_9HYPH</name>
<dbReference type="RefSeq" id="WP_378978875.1">
    <property type="nucleotide sequence ID" value="NZ_JBHRVD010000001.1"/>
</dbReference>
<comment type="caution">
    <text evidence="1">The sequence shown here is derived from an EMBL/GenBank/DDBJ whole genome shotgun (WGS) entry which is preliminary data.</text>
</comment>
<sequence length="68" mass="7585">MVKSDNIFFHIGRVGGDVEGCRRQAAGFRHRNMLDLSGRQSGGALSFLTVNFLAVWPPHLNVSETERQ</sequence>
<dbReference type="Proteomes" id="UP001595648">
    <property type="component" value="Unassembled WGS sequence"/>
</dbReference>
<organism evidence="1 2">
    <name type="scientific">Mesorhizobium cantuariense</name>
    <dbReference type="NCBI Taxonomy" id="1300275"/>
    <lineage>
        <taxon>Bacteria</taxon>
        <taxon>Pseudomonadati</taxon>
        <taxon>Pseudomonadota</taxon>
        <taxon>Alphaproteobacteria</taxon>
        <taxon>Hyphomicrobiales</taxon>
        <taxon>Phyllobacteriaceae</taxon>
        <taxon>Mesorhizobium</taxon>
    </lineage>
</organism>
<evidence type="ECO:0000313" key="2">
    <source>
        <dbReference type="Proteomes" id="UP001595648"/>
    </source>
</evidence>
<proteinExistence type="predicted"/>
<gene>
    <name evidence="1" type="ORF">ACFOJ9_10875</name>
</gene>
<protein>
    <submittedName>
        <fullName evidence="1">Uncharacterized protein</fullName>
    </submittedName>
</protein>